<dbReference type="STRING" id="1450535.A0A317WC84"/>
<evidence type="ECO:0000256" key="1">
    <source>
        <dbReference type="ARBA" id="ARBA00023015"/>
    </source>
</evidence>
<dbReference type="GeneID" id="37118450"/>
<dbReference type="GO" id="GO:0003700">
    <property type="term" value="F:DNA-binding transcription factor activity"/>
    <property type="evidence" value="ECO:0007669"/>
    <property type="project" value="InterPro"/>
</dbReference>
<proteinExistence type="predicted"/>
<gene>
    <name evidence="6" type="ORF">BO94DRAFT_599265</name>
</gene>
<keyword evidence="2" id="KW-0804">Transcription</keyword>
<dbReference type="PANTHER" id="PTHR46910">
    <property type="entry name" value="TRANSCRIPTION FACTOR PDR1"/>
    <property type="match status" value="1"/>
</dbReference>
<dbReference type="RefSeq" id="XP_025466307.1">
    <property type="nucleotide sequence ID" value="XM_025616307.1"/>
</dbReference>
<dbReference type="PANTHER" id="PTHR46910:SF25">
    <property type="entry name" value="ABC-TRANSPORTER-REGULATING TRANSCRIPTION FACTOR"/>
    <property type="match status" value="1"/>
</dbReference>
<dbReference type="GO" id="GO:0008270">
    <property type="term" value="F:zinc ion binding"/>
    <property type="evidence" value="ECO:0007669"/>
    <property type="project" value="InterPro"/>
</dbReference>
<dbReference type="SMART" id="SM00906">
    <property type="entry name" value="Fungal_trans"/>
    <property type="match status" value="1"/>
</dbReference>
<dbReference type="AlphaFoldDB" id="A0A317WC84"/>
<evidence type="ECO:0000256" key="4">
    <source>
        <dbReference type="SAM" id="Phobius"/>
    </source>
</evidence>
<evidence type="ECO:0000256" key="2">
    <source>
        <dbReference type="ARBA" id="ARBA00023163"/>
    </source>
</evidence>
<dbReference type="EMBL" id="MSFK01000018">
    <property type="protein sequence ID" value="PWY83839.1"/>
    <property type="molecule type" value="Genomic_DNA"/>
</dbReference>
<dbReference type="InterPro" id="IPR007219">
    <property type="entry name" value="XnlR_reg_dom"/>
</dbReference>
<dbReference type="GO" id="GO:0003677">
    <property type="term" value="F:DNA binding"/>
    <property type="evidence" value="ECO:0007669"/>
    <property type="project" value="InterPro"/>
</dbReference>
<dbReference type="InterPro" id="IPR050987">
    <property type="entry name" value="AtrR-like"/>
</dbReference>
<sequence length="412" mass="46825">MRNDITAYHKPKLARRPIFLSSYATSDLQLVENLCQSGYSITRQASVGQIASMHGVLFFVVKELIVMNAQLCQSFDLFIHLAHCEQIFIAAIETYDVLVVPSFENILALTMGMLKAQGEAKPSLFWTLVSAAATQCQSLGYHRETTYENIVSRKADNIRRLFWTVYIFDKYMSLLLGHVSNFESLKIDARHPAVPTDPALRPWDETFLMGIKMAELQDRIFTCLYSPATSIKVPCERARFISDLASAMEQWQFELKQINSEGVDNPQVLNMSRGNWDISFYSTLTLLFHASSTTETGIQISSQCFNAARNSLLAHLDCFPQYQKSKLLSDGEYFNWILLFSSFTPFLIIFLHAISTKDTASVTLLTQVLATFENFRQAYQSSERLYEICATFTQIADKLVHSQRSSIGIYDQ</sequence>
<dbReference type="GO" id="GO:0006351">
    <property type="term" value="P:DNA-templated transcription"/>
    <property type="evidence" value="ECO:0007669"/>
    <property type="project" value="InterPro"/>
</dbReference>
<keyword evidence="4" id="KW-0472">Membrane</keyword>
<reference evidence="6 7" key="1">
    <citation type="submission" date="2016-12" db="EMBL/GenBank/DDBJ databases">
        <title>The genomes of Aspergillus section Nigri reveals drivers in fungal speciation.</title>
        <authorList>
            <consortium name="DOE Joint Genome Institute"/>
            <person name="Vesth T.C."/>
            <person name="Nybo J."/>
            <person name="Theobald S."/>
            <person name="Brandl J."/>
            <person name="Frisvad J.C."/>
            <person name="Nielsen K.F."/>
            <person name="Lyhne E.K."/>
            <person name="Kogle M.E."/>
            <person name="Kuo A."/>
            <person name="Riley R."/>
            <person name="Clum A."/>
            <person name="Nolan M."/>
            <person name="Lipzen A."/>
            <person name="Salamov A."/>
            <person name="Henrissat B."/>
            <person name="Wiebenga A."/>
            <person name="De Vries R.P."/>
            <person name="Grigoriev I.V."/>
            <person name="Mortensen U.H."/>
            <person name="Andersen M.R."/>
            <person name="Baker S.E."/>
        </authorList>
    </citation>
    <scope>NUCLEOTIDE SEQUENCE [LARGE SCALE GENOMIC DNA]</scope>
    <source>
        <strain evidence="6 7">CBS 115572</strain>
    </source>
</reference>
<comment type="caution">
    <text evidence="6">The sequence shown here is derived from an EMBL/GenBank/DDBJ whole genome shotgun (WGS) entry which is preliminary data.</text>
</comment>
<keyword evidence="4" id="KW-0812">Transmembrane</keyword>
<evidence type="ECO:0000259" key="5">
    <source>
        <dbReference type="SMART" id="SM00906"/>
    </source>
</evidence>
<feature type="transmembrane region" description="Helical" evidence="4">
    <location>
        <begin position="333"/>
        <end position="354"/>
    </location>
</feature>
<keyword evidence="3" id="KW-0539">Nucleus</keyword>
<organism evidence="6 7">
    <name type="scientific">Aspergillus sclerotioniger CBS 115572</name>
    <dbReference type="NCBI Taxonomy" id="1450535"/>
    <lineage>
        <taxon>Eukaryota</taxon>
        <taxon>Fungi</taxon>
        <taxon>Dikarya</taxon>
        <taxon>Ascomycota</taxon>
        <taxon>Pezizomycotina</taxon>
        <taxon>Eurotiomycetes</taxon>
        <taxon>Eurotiomycetidae</taxon>
        <taxon>Eurotiales</taxon>
        <taxon>Aspergillaceae</taxon>
        <taxon>Aspergillus</taxon>
        <taxon>Aspergillus subgen. Circumdati</taxon>
    </lineage>
</organism>
<evidence type="ECO:0000313" key="6">
    <source>
        <dbReference type="EMBL" id="PWY83839.1"/>
    </source>
</evidence>
<keyword evidence="1" id="KW-0805">Transcription regulation</keyword>
<keyword evidence="4" id="KW-1133">Transmembrane helix</keyword>
<name>A0A317WC84_9EURO</name>
<feature type="domain" description="Xylanolytic transcriptional activator regulatory" evidence="5">
    <location>
        <begin position="125"/>
        <end position="198"/>
    </location>
</feature>
<evidence type="ECO:0000256" key="3">
    <source>
        <dbReference type="ARBA" id="ARBA00023242"/>
    </source>
</evidence>
<dbReference type="Proteomes" id="UP000246702">
    <property type="component" value="Unassembled WGS sequence"/>
</dbReference>
<dbReference type="Pfam" id="PF04082">
    <property type="entry name" value="Fungal_trans"/>
    <property type="match status" value="1"/>
</dbReference>
<keyword evidence="7" id="KW-1185">Reference proteome</keyword>
<evidence type="ECO:0000313" key="7">
    <source>
        <dbReference type="Proteomes" id="UP000246702"/>
    </source>
</evidence>
<dbReference type="OrthoDB" id="103819at2759"/>
<dbReference type="CDD" id="cd12148">
    <property type="entry name" value="fungal_TF_MHR"/>
    <property type="match status" value="1"/>
</dbReference>
<protein>
    <recommendedName>
        <fullName evidence="5">Xylanolytic transcriptional activator regulatory domain-containing protein</fullName>
    </recommendedName>
</protein>
<accession>A0A317WC84</accession>